<dbReference type="PANTHER" id="PTHR43575">
    <property type="entry name" value="PROTEIN ABCI7, CHLOROPLASTIC"/>
    <property type="match status" value="1"/>
</dbReference>
<feature type="compositionally biased region" description="Gly residues" evidence="1">
    <location>
        <begin position="429"/>
        <end position="442"/>
    </location>
</feature>
<proteinExistence type="predicted"/>
<dbReference type="Pfam" id="PF01458">
    <property type="entry name" value="SUFBD_core"/>
    <property type="match status" value="1"/>
</dbReference>
<gene>
    <name evidence="3" type="ORF">GHK86_19145</name>
</gene>
<keyword evidence="4" id="KW-1185">Reference proteome</keyword>
<feature type="non-terminal residue" evidence="3">
    <location>
        <position position="1"/>
    </location>
</feature>
<feature type="region of interest" description="Disordered" evidence="1">
    <location>
        <begin position="420"/>
        <end position="453"/>
    </location>
</feature>
<dbReference type="InterPro" id="IPR000825">
    <property type="entry name" value="SUF_FeS_clus_asmbl_SufBD_core"/>
</dbReference>
<protein>
    <recommendedName>
        <fullName evidence="2">SUF system FeS cluster assembly SufBD core domain-containing protein</fullName>
    </recommendedName>
</protein>
<evidence type="ECO:0000313" key="4">
    <source>
        <dbReference type="Proteomes" id="UP000437736"/>
    </source>
</evidence>
<evidence type="ECO:0000256" key="1">
    <source>
        <dbReference type="SAM" id="MobiDB-lite"/>
    </source>
</evidence>
<evidence type="ECO:0000313" key="3">
    <source>
        <dbReference type="EMBL" id="MST34829.1"/>
    </source>
</evidence>
<dbReference type="EMBL" id="WJHE01001243">
    <property type="protein sequence ID" value="MST34829.1"/>
    <property type="molecule type" value="Genomic_DNA"/>
</dbReference>
<name>A0ABW9QY78_9ACTN</name>
<dbReference type="PANTHER" id="PTHR43575:SF1">
    <property type="entry name" value="PROTEIN ABCI7, CHLOROPLASTIC"/>
    <property type="match status" value="1"/>
</dbReference>
<organism evidence="3 4">
    <name type="scientific">Acidiferrimicrobium australe</name>
    <dbReference type="NCBI Taxonomy" id="2664430"/>
    <lineage>
        <taxon>Bacteria</taxon>
        <taxon>Bacillati</taxon>
        <taxon>Actinomycetota</taxon>
        <taxon>Acidimicrobiia</taxon>
        <taxon>Acidimicrobiales</taxon>
        <taxon>Acidimicrobiaceae</taxon>
        <taxon>Acidiferrimicrobium</taxon>
    </lineage>
</organism>
<sequence>LPRPEDGAELTAFRADAVAALPGPPGLAARRLAALERLDALAVPDTTAEEWRYSRIGALDLDRYAPATTPSAGALPDAVEAVIAASGAATVVVVTDGLGVEIRRRADGVHVGTDDGEEGAAPGGRSAGDVFGGLNDAFSLPLRIEVAAGARPGGVLVVHWLGGAAGVATFPRTHVVVGARAEVELIELAASAAVDALTVPRTDVEVGDGAIATYLHLQQLGSQVWQIAEQASRVGRDATFSSHAVALGGDYARVRTTSSLVGTGGTTRLLAVYLGTGSRMVDFRTVQEHRAPRTTSELLFKGAVANRSQAVYTGLIRVDKGAAGTNAFQTNRNLVLHQGARADSVPNLEIEDNDVRCSHASAVGPIDEDQRFYLASRGVPPEAADRLITLGFLDEVLQRMAPRALADHVRRRLVASLDEAEAAEEAASAGGGTTGDRAGGPEGPAANPSGAQA</sequence>
<dbReference type="InterPro" id="IPR037284">
    <property type="entry name" value="SUF_FeS_clus_asmbl_SufBD_sf"/>
</dbReference>
<dbReference type="Proteomes" id="UP000437736">
    <property type="component" value="Unassembled WGS sequence"/>
</dbReference>
<reference evidence="3 4" key="1">
    <citation type="submission" date="2019-11" db="EMBL/GenBank/DDBJ databases">
        <title>Acidiferrimicrobium australis gen. nov., sp. nov., an acidophilic and obligately heterotrophic, member of the Actinobacteria that catalyses dissimilatory oxido- reduction of iron isolated from metal-rich acidic water in Chile.</title>
        <authorList>
            <person name="Gonzalez D."/>
            <person name="Huber K."/>
            <person name="Hedrich S."/>
            <person name="Rojas-Villalobos C."/>
            <person name="Quatrini R."/>
            <person name="Dinamarca M.A."/>
            <person name="Schwarz A."/>
            <person name="Canales C."/>
            <person name="Nancucheo I."/>
        </authorList>
    </citation>
    <scope>NUCLEOTIDE SEQUENCE [LARGE SCALE GENOMIC DNA]</scope>
    <source>
        <strain evidence="3 4">USS-CCA1</strain>
    </source>
</reference>
<evidence type="ECO:0000259" key="2">
    <source>
        <dbReference type="Pfam" id="PF01458"/>
    </source>
</evidence>
<accession>A0ABW9QY78</accession>
<dbReference type="InterPro" id="IPR055346">
    <property type="entry name" value="Fe-S_cluster_assembly_SufBD"/>
</dbReference>
<feature type="domain" description="SUF system FeS cluster assembly SufBD core" evidence="2">
    <location>
        <begin position="164"/>
        <end position="392"/>
    </location>
</feature>
<comment type="caution">
    <text evidence="3">The sequence shown here is derived from an EMBL/GenBank/DDBJ whole genome shotgun (WGS) entry which is preliminary data.</text>
</comment>
<dbReference type="SUPFAM" id="SSF101960">
    <property type="entry name" value="Stabilizer of iron transporter SufD"/>
    <property type="match status" value="1"/>
</dbReference>